<keyword evidence="1" id="KW-0677">Repeat</keyword>
<dbReference type="Proteomes" id="UP001470230">
    <property type="component" value="Unassembled WGS sequence"/>
</dbReference>
<proteinExistence type="predicted"/>
<evidence type="ECO:0000256" key="2">
    <source>
        <dbReference type="PROSITE-ProRule" id="PRU00235"/>
    </source>
</evidence>
<keyword evidence="4" id="KW-1185">Reference proteome</keyword>
<evidence type="ECO:0000313" key="3">
    <source>
        <dbReference type="EMBL" id="KAK8892347.1"/>
    </source>
</evidence>
<dbReference type="Pfam" id="PF13540">
    <property type="entry name" value="RCC1_2"/>
    <property type="match status" value="1"/>
</dbReference>
<dbReference type="InterPro" id="IPR009091">
    <property type="entry name" value="RCC1/BLIP-II"/>
</dbReference>
<dbReference type="PANTHER" id="PTHR22872">
    <property type="entry name" value="BTK-BINDING PROTEIN-RELATED"/>
    <property type="match status" value="1"/>
</dbReference>
<dbReference type="Gene3D" id="2.130.10.30">
    <property type="entry name" value="Regulator of chromosome condensation 1/beta-lactamase-inhibitor protein II"/>
    <property type="match status" value="2"/>
</dbReference>
<gene>
    <name evidence="3" type="ORF">M9Y10_029573</name>
</gene>
<comment type="caution">
    <text evidence="3">The sequence shown here is derived from an EMBL/GenBank/DDBJ whole genome shotgun (WGS) entry which is preliminary data.</text>
</comment>
<sequence length="496" mass="55456">MEGTYEFDLGDQSIKISLTDQQLCESKLEWSVKFNLIRDCKITIKSQIQPETFRHFIEYATKGNLFGYNAENISEFIELSEEIGNENIQSTYKLLMSKFTHNKKEIEKTKMKNKQISQSVIVCGYNEYNQLGEKTNNKHKRHSISPPVKSSIDFSSLLSYSISLDHSVIVTKNGSIKGIGNNQEGTIMQSLPKNTISQFTEFSIKDEKENILSPISALCFPRGMLYLLSNGDKNRLFLNLNDGYSLFLNIGDRNPVAIFNGYFHLAAIGSEGEVIFIDVQTVMKSSDSLLPVLYLPDCEKASCVAFDTKSIIVMSTKGRVYDAQIKNDIVNKKDTCHRFRIENLIISRFSVVNELASHKIVWLSGQSNHCFAVSNDCRVFGRGSNDGGLLGLGEQIENVSIFTEISSLKGCKISAAFAGVDHSLFLTCDGKIFSCGCNHYGQLLLHNDFSDYAFVPKETTINSGAEFCILGSAQNIIFIGCHPPPNTPNMPIQQYK</sequence>
<feature type="repeat" description="RCC1" evidence="2">
    <location>
        <begin position="377"/>
        <end position="429"/>
    </location>
</feature>
<dbReference type="InterPro" id="IPR051625">
    <property type="entry name" value="Signaling_Regulatory_Domain"/>
</dbReference>
<evidence type="ECO:0000256" key="1">
    <source>
        <dbReference type="ARBA" id="ARBA00022737"/>
    </source>
</evidence>
<organism evidence="3 4">
    <name type="scientific">Tritrichomonas musculus</name>
    <dbReference type="NCBI Taxonomy" id="1915356"/>
    <lineage>
        <taxon>Eukaryota</taxon>
        <taxon>Metamonada</taxon>
        <taxon>Parabasalia</taxon>
        <taxon>Tritrichomonadida</taxon>
        <taxon>Tritrichomonadidae</taxon>
        <taxon>Tritrichomonas</taxon>
    </lineage>
</organism>
<reference evidence="3 4" key="1">
    <citation type="submission" date="2024-04" db="EMBL/GenBank/DDBJ databases">
        <title>Tritrichomonas musculus Genome.</title>
        <authorList>
            <person name="Alves-Ferreira E."/>
            <person name="Grigg M."/>
            <person name="Lorenzi H."/>
            <person name="Galac M."/>
        </authorList>
    </citation>
    <scope>NUCLEOTIDE SEQUENCE [LARGE SCALE GENOMIC DNA]</scope>
    <source>
        <strain evidence="3 4">EAF2021</strain>
    </source>
</reference>
<dbReference type="PROSITE" id="PS50012">
    <property type="entry name" value="RCC1_3"/>
    <property type="match status" value="1"/>
</dbReference>
<dbReference type="InterPro" id="IPR000408">
    <property type="entry name" value="Reg_chr_condens"/>
</dbReference>
<name>A0ABR2KN62_9EUKA</name>
<evidence type="ECO:0000313" key="4">
    <source>
        <dbReference type="Proteomes" id="UP001470230"/>
    </source>
</evidence>
<accession>A0ABR2KN62</accession>
<dbReference type="SUPFAM" id="SSF50985">
    <property type="entry name" value="RCC1/BLIP-II"/>
    <property type="match status" value="1"/>
</dbReference>
<dbReference type="EMBL" id="JAPFFF010000004">
    <property type="protein sequence ID" value="KAK8892347.1"/>
    <property type="molecule type" value="Genomic_DNA"/>
</dbReference>
<protein>
    <submittedName>
        <fullName evidence="3">E3 ubiquitin-protein ligase herc4</fullName>
    </submittedName>
</protein>